<evidence type="ECO:0000256" key="3">
    <source>
        <dbReference type="ARBA" id="ARBA00023237"/>
    </source>
</evidence>
<comment type="subunit">
    <text evidence="4">Part of the Bam complex.</text>
</comment>
<comment type="caution">
    <text evidence="7">The sequence shown here is derived from an EMBL/GenBank/DDBJ whole genome shotgun (WGS) entry which is preliminary data.</text>
</comment>
<comment type="function">
    <text evidence="4">Part of the outer membrane protein assembly complex, which is involved in assembly and insertion of beta-barrel proteins into the outer membrane.</text>
</comment>
<dbReference type="NCBIfam" id="TIGR03300">
    <property type="entry name" value="assembly_YfgL"/>
    <property type="match status" value="1"/>
</dbReference>
<dbReference type="HAMAP" id="MF_00923">
    <property type="entry name" value="OM_assembly_BamB"/>
    <property type="match status" value="1"/>
</dbReference>
<comment type="similarity">
    <text evidence="4">Belongs to the BamB family.</text>
</comment>
<dbReference type="InterPro" id="IPR015943">
    <property type="entry name" value="WD40/YVTN_repeat-like_dom_sf"/>
</dbReference>
<organism evidence="7 8">
    <name type="scientific">Litorivivens lipolytica</name>
    <dbReference type="NCBI Taxonomy" id="1524264"/>
    <lineage>
        <taxon>Bacteria</taxon>
        <taxon>Pseudomonadati</taxon>
        <taxon>Pseudomonadota</taxon>
        <taxon>Gammaproteobacteria</taxon>
        <taxon>Litorivivens</taxon>
    </lineage>
</organism>
<dbReference type="PROSITE" id="PS51257">
    <property type="entry name" value="PROKAR_LIPOPROTEIN"/>
    <property type="match status" value="1"/>
</dbReference>
<dbReference type="InterPro" id="IPR018391">
    <property type="entry name" value="PQQ_b-propeller_rpt"/>
</dbReference>
<dbReference type="SMART" id="SM00564">
    <property type="entry name" value="PQQ"/>
    <property type="match status" value="7"/>
</dbReference>
<dbReference type="InterPro" id="IPR002372">
    <property type="entry name" value="PQQ_rpt_dom"/>
</dbReference>
<proteinExistence type="inferred from homology"/>
<sequence>MIKLNRLLLIFAVALLAACAGTPEENDPAELTDFVIERELIKLWSARVGDGQGKGLYQLRPAIEGDTLYVASADGQLQARATSDGDIRWEKELELTVSGGVGIDYERLYLGTTEGVVIAFNLKGEELWRTQLSGEVLAPPVSDEEIVVAQTYDGQLVGLDALSGEKLWAFSASVPRLTLRGTSTPLLDGPLVFAGLANGRVVALDKSTGALRWEQRISVPKGSTEIERLSDVDGELLLDGGVLYAAGYQGTLTAIDVRSGRALWQRDLSSYSGPVEGYGNIYVADADGSIHAFEQNGQGVIWTQTILARRKLSAPAILSGSLVVGDFEGYLHFVSQVDGHLVSRVQLDDSGVRAPMVSADDKLFVFSNEGQLAAYSFDRDTTVTRHRNFGPKQRR</sequence>
<dbReference type="Gene3D" id="2.130.10.10">
    <property type="entry name" value="YVTN repeat-like/Quinoprotein amine dehydrogenase"/>
    <property type="match status" value="1"/>
</dbReference>
<evidence type="ECO:0000313" key="8">
    <source>
        <dbReference type="Proteomes" id="UP000537130"/>
    </source>
</evidence>
<dbReference type="GO" id="GO:0043165">
    <property type="term" value="P:Gram-negative-bacterium-type cell outer membrane assembly"/>
    <property type="evidence" value="ECO:0007669"/>
    <property type="project" value="UniProtKB-UniRule"/>
</dbReference>
<dbReference type="SUPFAM" id="SSF50998">
    <property type="entry name" value="Quinoprotein alcohol dehydrogenase-like"/>
    <property type="match status" value="1"/>
</dbReference>
<feature type="domain" description="Pyrrolo-quinoline quinone repeat" evidence="6">
    <location>
        <begin position="97"/>
        <end position="304"/>
    </location>
</feature>
<evidence type="ECO:0000256" key="4">
    <source>
        <dbReference type="HAMAP-Rule" id="MF_00923"/>
    </source>
</evidence>
<evidence type="ECO:0000313" key="7">
    <source>
        <dbReference type="EMBL" id="MBB3045958.1"/>
    </source>
</evidence>
<protein>
    <recommendedName>
        <fullName evidence="4">Outer membrane protein assembly factor BamB</fullName>
    </recommendedName>
</protein>
<dbReference type="InterPro" id="IPR017687">
    <property type="entry name" value="BamB"/>
</dbReference>
<keyword evidence="3 4" id="KW-0998">Cell outer membrane</keyword>
<dbReference type="PANTHER" id="PTHR34512">
    <property type="entry name" value="CELL SURFACE PROTEIN"/>
    <property type="match status" value="1"/>
</dbReference>
<evidence type="ECO:0000259" key="6">
    <source>
        <dbReference type="Pfam" id="PF13360"/>
    </source>
</evidence>
<keyword evidence="1 4" id="KW-0732">Signal</keyword>
<keyword evidence="2 4" id="KW-0472">Membrane</keyword>
<dbReference type="EMBL" id="JACHWY010000001">
    <property type="protein sequence ID" value="MBB3045958.1"/>
    <property type="molecule type" value="Genomic_DNA"/>
</dbReference>
<reference evidence="7 8" key="1">
    <citation type="submission" date="2020-08" db="EMBL/GenBank/DDBJ databases">
        <title>Genomic Encyclopedia of Type Strains, Phase III (KMG-III): the genomes of soil and plant-associated and newly described type strains.</title>
        <authorList>
            <person name="Whitman W."/>
        </authorList>
    </citation>
    <scope>NUCLEOTIDE SEQUENCE [LARGE SCALE GENOMIC DNA]</scope>
    <source>
        <strain evidence="7 8">CECT 8654</strain>
    </source>
</reference>
<evidence type="ECO:0000256" key="5">
    <source>
        <dbReference type="SAM" id="SignalP"/>
    </source>
</evidence>
<dbReference type="GO" id="GO:0051205">
    <property type="term" value="P:protein insertion into membrane"/>
    <property type="evidence" value="ECO:0007669"/>
    <property type="project" value="UniProtKB-UniRule"/>
</dbReference>
<dbReference type="InterPro" id="IPR011047">
    <property type="entry name" value="Quinoprotein_ADH-like_sf"/>
</dbReference>
<dbReference type="PANTHER" id="PTHR34512:SF30">
    <property type="entry name" value="OUTER MEMBRANE PROTEIN ASSEMBLY FACTOR BAMB"/>
    <property type="match status" value="1"/>
</dbReference>
<comment type="subcellular location">
    <subcellularLocation>
        <location evidence="4">Cell outer membrane</location>
        <topology evidence="4">Lipid-anchor</topology>
    </subcellularLocation>
</comment>
<feature type="domain" description="Pyrrolo-quinoline quinone repeat" evidence="6">
    <location>
        <begin position="42"/>
        <end position="93"/>
    </location>
</feature>
<dbReference type="Proteomes" id="UP000537130">
    <property type="component" value="Unassembled WGS sequence"/>
</dbReference>
<feature type="signal peptide" evidence="5">
    <location>
        <begin position="1"/>
        <end position="20"/>
    </location>
</feature>
<gene>
    <name evidence="4" type="primary">bamB</name>
    <name evidence="7" type="ORF">FHR99_000194</name>
</gene>
<name>A0A7W4W2I3_9GAMM</name>
<dbReference type="AlphaFoldDB" id="A0A7W4W2I3"/>
<dbReference type="Pfam" id="PF13360">
    <property type="entry name" value="PQQ_2"/>
    <property type="match status" value="2"/>
</dbReference>
<accession>A0A7W4W2I3</accession>
<keyword evidence="8" id="KW-1185">Reference proteome</keyword>
<evidence type="ECO:0000256" key="2">
    <source>
        <dbReference type="ARBA" id="ARBA00023136"/>
    </source>
</evidence>
<feature type="chain" id="PRO_5031634656" description="Outer membrane protein assembly factor BamB" evidence="5">
    <location>
        <begin position="21"/>
        <end position="395"/>
    </location>
</feature>
<keyword evidence="4" id="KW-0449">Lipoprotein</keyword>
<dbReference type="RefSeq" id="WP_183408678.1">
    <property type="nucleotide sequence ID" value="NZ_JACHWY010000001.1"/>
</dbReference>
<evidence type="ECO:0000256" key="1">
    <source>
        <dbReference type="ARBA" id="ARBA00022729"/>
    </source>
</evidence>
<keyword evidence="4" id="KW-0564">Palmitate</keyword>
<dbReference type="GO" id="GO:0009279">
    <property type="term" value="C:cell outer membrane"/>
    <property type="evidence" value="ECO:0007669"/>
    <property type="project" value="UniProtKB-SubCell"/>
</dbReference>